<dbReference type="CDD" id="cd10150">
    <property type="entry name" value="CobN_like"/>
    <property type="match status" value="1"/>
</dbReference>
<dbReference type="RefSeq" id="WP_186841021.1">
    <property type="nucleotide sequence ID" value="NZ_WJBC01000002.1"/>
</dbReference>
<dbReference type="InterPro" id="IPR003672">
    <property type="entry name" value="CobN/Mg_chltase"/>
</dbReference>
<comment type="caution">
    <text evidence="2">The sequence shown here is derived from an EMBL/GenBank/DDBJ whole genome shotgun (WGS) entry which is preliminary data.</text>
</comment>
<dbReference type="InterPro" id="IPR011953">
    <property type="entry name" value="Cobalto_CobN"/>
</dbReference>
<evidence type="ECO:0000313" key="3">
    <source>
        <dbReference type="Proteomes" id="UP000603234"/>
    </source>
</evidence>
<protein>
    <submittedName>
        <fullName evidence="2">Cobaltochelatase subunit CobN</fullName>
        <ecNumber evidence="2">6.6.1.2</ecNumber>
    </submittedName>
</protein>
<name>A0ABR6WRU8_9FIRM</name>
<dbReference type="NCBIfam" id="TIGR02257">
    <property type="entry name" value="cobalto_cobN"/>
    <property type="match status" value="1"/>
</dbReference>
<evidence type="ECO:0000259" key="1">
    <source>
        <dbReference type="Pfam" id="PF02514"/>
    </source>
</evidence>
<reference evidence="2 3" key="1">
    <citation type="journal article" date="2020" name="mSystems">
        <title>Defining Genomic and Predicted Metabolic Features of the Acetobacterium Genus.</title>
        <authorList>
            <person name="Ross D.E."/>
            <person name="Marshall C.W."/>
            <person name="Gulliver D."/>
            <person name="May H.D."/>
            <person name="Norman R.S."/>
        </authorList>
    </citation>
    <scope>NUCLEOTIDE SEQUENCE [LARGE SCALE GENOMIC DNA]</scope>
    <source>
        <strain evidence="2 3">DSM 8238</strain>
    </source>
</reference>
<dbReference type="Pfam" id="PF02514">
    <property type="entry name" value="CobN-Mg_chel"/>
    <property type="match status" value="1"/>
</dbReference>
<dbReference type="Proteomes" id="UP000603234">
    <property type="component" value="Unassembled WGS sequence"/>
</dbReference>
<dbReference type="EMBL" id="WJBC01000002">
    <property type="protein sequence ID" value="MBC3803095.1"/>
    <property type="molecule type" value="Genomic_DNA"/>
</dbReference>
<dbReference type="GO" id="GO:0051116">
    <property type="term" value="F:cobaltochelatase activity"/>
    <property type="evidence" value="ECO:0007669"/>
    <property type="project" value="UniProtKB-EC"/>
</dbReference>
<feature type="domain" description="CobN/magnesium chelatase" evidence="1">
    <location>
        <begin position="117"/>
        <end position="1230"/>
    </location>
</feature>
<organism evidence="2 3">
    <name type="scientific">Acetobacterium fimetarium</name>
    <dbReference type="NCBI Taxonomy" id="52691"/>
    <lineage>
        <taxon>Bacteria</taxon>
        <taxon>Bacillati</taxon>
        <taxon>Bacillota</taxon>
        <taxon>Clostridia</taxon>
        <taxon>Eubacteriales</taxon>
        <taxon>Eubacteriaceae</taxon>
        <taxon>Acetobacterium</taxon>
    </lineage>
</organism>
<sequence length="1250" mass="141507">MYHIAFIHSPMDHSYNMKDAAQRLKKEAENIAVSFLDSREMDSAPEIYSRAMEKLEKADFIFIFMHGGLTQFKSYAAVMENFENRKRFFVWSGYDEENRLALKKSGLSLMEHGEIQKYAMDTSPANGTNLLKYLAAYYGKLSIKYGEPASSQWEGIYHPNREIGIEAALQEAKESDKPVVGILLYSRLIQENNLVHIAALIQEVERQGAYPLAVYSASAPQPAIGCRGFKWVVDHIFMTDGKNNVDVIINTMSHSQSILSDPGDGSKTVARSIYEDIDVPVIKALSTYQSYDDWCENLRGIDAMSFPGSVYYPEFDGQIISFTFAYAMVITDEIGDKIVNRPIPDRVHNLCELAINWANLSRKDNGEKKVAILFHNMPPRNDMIGCAFGLDTPQSVFDMVADLKKNGITTAYDFESGDEIIQQIIDAVSNDTRWLSAEQLIKRSVAIIEKEEYQSWFDRLEMKNREELKRDWGDPPGEKMVYRDQLPVPGILNGNIFIGLQPARGYEDKAEEVYHSTDIVPPHQYIAFYKWIKYTFKADVIVHVGTHGTLEWLPGKEIGLSAACYPDVTIANIPHLYPYSINVEGEGIQAKRRADAVLLDHLIPSLTLSGSYDEMAELDDLIKQYYRAVRTDPGKQGIVQQNIEQIVIEQNYLSDLNISAQAMAADFSAFVGKLHTWVEEIKNTLIKDGLHVFGKVPQDEKRHQLICALLRLSNGKVPSLTQATCRASGYDYETLKNEPQAVDDQGITNLMKFNAVEEISRELVTVYLENHFEPDFIYEQKSVYFPAADHSELADLAQVFRFVRETVVSKLDATTDEMRYLVHGVNGKFVPPGGAGSPTRGRVSILPTGRNFYAIDPSAVPTRAAWEVGRQLGEQLIDRYVKDENKYPEALVIVVYAGETMKTSGDDIAEIYYLLGVQPKWLENSDKVIGLEVIPIEELGRPRVDVTLRISGLFRDTFPNIIEAVEEAVNMVAGLDESDDDNFVKRNFQNEMRELIHNGASLETAQEEAGMRIFSDPPGTYGAGVTQLINSKNWDSYTDLGNIYTFWGGHAYGSKMHGRQVTETFARRLSKAQITVKNESSMEIDMLESDDFYNYHGGLIAAVRTESGQKPQSYCGDSSDPTRVKLSNVNEQTAKIMRARILNPKWFDGLKEHGYKGAQEISGMVDFVFGWDATADIVEDWMYEKISENFLFNEERREWIRSVNPWAIQNMTERLLEAAQRGMWEAKDESLDKLRSIYMEIEGDLETFSE</sequence>
<dbReference type="EC" id="6.6.1.2" evidence="2"/>
<keyword evidence="2" id="KW-0436">Ligase</keyword>
<gene>
    <name evidence="2" type="primary">cobN</name>
    <name evidence="2" type="ORF">GH808_01380</name>
</gene>
<proteinExistence type="predicted"/>
<accession>A0ABR6WRU8</accession>
<dbReference type="PANTHER" id="PTHR44119:SF7">
    <property type="entry name" value="MAGNESIUM CHELATASE SUBUNIT"/>
    <property type="match status" value="1"/>
</dbReference>
<dbReference type="PANTHER" id="PTHR44119">
    <property type="entry name" value="MAGNESIUM-CHELATASE SUBUNIT CHLH, CHLOROPLASTIC"/>
    <property type="match status" value="1"/>
</dbReference>
<keyword evidence="3" id="KW-1185">Reference proteome</keyword>
<evidence type="ECO:0000313" key="2">
    <source>
        <dbReference type="EMBL" id="MBC3803095.1"/>
    </source>
</evidence>